<name>A0A136WGF5_9FIRM</name>
<dbReference type="AlphaFoldDB" id="A0A136WGF5"/>
<gene>
    <name evidence="1" type="ORF">CLNEO_08180</name>
</gene>
<protein>
    <submittedName>
        <fullName evidence="1">Uncharacterized protein</fullName>
    </submittedName>
</protein>
<accession>A0A136WGF5</accession>
<dbReference type="OrthoDB" id="2058606at2"/>
<keyword evidence="2" id="KW-1185">Reference proteome</keyword>
<organism evidence="1 2">
    <name type="scientific">Anaerotignum neopropionicum</name>
    <dbReference type="NCBI Taxonomy" id="36847"/>
    <lineage>
        <taxon>Bacteria</taxon>
        <taxon>Bacillati</taxon>
        <taxon>Bacillota</taxon>
        <taxon>Clostridia</taxon>
        <taxon>Lachnospirales</taxon>
        <taxon>Anaerotignaceae</taxon>
        <taxon>Anaerotignum</taxon>
    </lineage>
</organism>
<proteinExistence type="predicted"/>
<sequence>MDPNYVTIEKDFFMQTLKEKKSSIRKLGRNEKIINSERTIRRSLNAGEMSRDLLNSIAKELDVYPAFLSGEIYLSICSKKDDLLRHAALSSLKINNYPYFMKENDEYQINYFLKNVLMLYDISLAQYEHFPFERKIEFLRTLDTAIVPVIDHFFIQDAYGNAGLPNLQLNSIHIDQYEEEHYMNIWLQQRKEEFISHPPRWWTSKDIEKMSLSEIQALDMELQTGDFVHDDYDPFADKY</sequence>
<dbReference type="RefSeq" id="WP_066084942.1">
    <property type="nucleotide sequence ID" value="NZ_LRVM01000002.1"/>
</dbReference>
<evidence type="ECO:0000313" key="2">
    <source>
        <dbReference type="Proteomes" id="UP000070539"/>
    </source>
</evidence>
<comment type="caution">
    <text evidence="1">The sequence shown here is derived from an EMBL/GenBank/DDBJ whole genome shotgun (WGS) entry which is preliminary data.</text>
</comment>
<reference evidence="1 2" key="1">
    <citation type="submission" date="2016-01" db="EMBL/GenBank/DDBJ databases">
        <title>Genome sequence of Clostridium neopropionicum X4, DSM-3847.</title>
        <authorList>
            <person name="Poehlein A."/>
            <person name="Beck M.H."/>
            <person name="Bengelsdorf F.R."/>
            <person name="Daniel R."/>
            <person name="Duerre P."/>
        </authorList>
    </citation>
    <scope>NUCLEOTIDE SEQUENCE [LARGE SCALE GENOMIC DNA]</scope>
    <source>
        <strain evidence="1 2">DSM-3847</strain>
    </source>
</reference>
<evidence type="ECO:0000313" key="1">
    <source>
        <dbReference type="EMBL" id="KXL53592.1"/>
    </source>
</evidence>
<dbReference type="Proteomes" id="UP000070539">
    <property type="component" value="Unassembled WGS sequence"/>
</dbReference>
<dbReference type="EMBL" id="LRVM01000002">
    <property type="protein sequence ID" value="KXL53592.1"/>
    <property type="molecule type" value="Genomic_DNA"/>
</dbReference>